<name>A0ABN9U0V1_9DINO</name>
<reference evidence="1" key="1">
    <citation type="submission" date="2023-10" db="EMBL/GenBank/DDBJ databases">
        <authorList>
            <person name="Chen Y."/>
            <person name="Shah S."/>
            <person name="Dougan E. K."/>
            <person name="Thang M."/>
            <person name="Chan C."/>
        </authorList>
    </citation>
    <scope>NUCLEOTIDE SEQUENCE [LARGE SCALE GENOMIC DNA]</scope>
</reference>
<keyword evidence="2" id="KW-1185">Reference proteome</keyword>
<sequence>HEALEAALGGADAKALGQAVAAARRHGVDEEAIEAAERKIQEIRAREKARAALKTALDGSSHEALAQAIVDGEQACLSEEELQPARVILPVREAVIAQTAAPTAESREALRECLARACEAPDCAELQRARALLADLDRRAAAAARLREALGLSEDDPSRFKAIRTALKEAEACGLNDPELLSAAKALEQEGLIDELRDTIQEGMSRRNTRVLREALCKGTQLHLPKKELDEVHATISRVHTERADLREEFRQALKKGDDEAQARLCERAEAIGAFTPEQRAKAIKDMEKSRARSALVQGVRDAMGLGEVEGVRAALETAEGAGITGPVIEEAQAMIESIERMSRAEDMLSKAYASSDHTAILKQSWAEKALEDAGKDQFAMENTIKPLKAARAKRFRQLMLVDLAEVDIGDVAKAIIEGLSAGLDVPEVDELKRLFWQKYEAVAEDDASRFEALQDDMLSEQTLLASDVSMLSLKATGTCHAKSSLATLCDIETGTKMVELLQEAWANKQGTVLDELESLRCCVLAEDGSVAGTRPWDRTAIYRATAELRQRHEDSVENATALHFPLSMLCMLLYTQHEADLDRTLLFPDCPTVRQPLPLRDAAYSAYREHLQKSRAGQRNACPDGMPCLAGRVTAALSGCMDELSKGAKKEALQKAAAALQEAPVKLMCGVSRLKETFDPPRLVSRWFPDLGDKAAEGLHP</sequence>
<gene>
    <name evidence="1" type="ORF">PCOR1329_LOCUS44201</name>
</gene>
<proteinExistence type="predicted"/>
<accession>A0ABN9U0V1</accession>
<evidence type="ECO:0000313" key="2">
    <source>
        <dbReference type="Proteomes" id="UP001189429"/>
    </source>
</evidence>
<dbReference type="Proteomes" id="UP001189429">
    <property type="component" value="Unassembled WGS sequence"/>
</dbReference>
<protein>
    <submittedName>
        <fullName evidence="1">Uncharacterized protein</fullName>
    </submittedName>
</protein>
<evidence type="ECO:0000313" key="1">
    <source>
        <dbReference type="EMBL" id="CAK0852398.1"/>
    </source>
</evidence>
<feature type="non-terminal residue" evidence="1">
    <location>
        <position position="1"/>
    </location>
</feature>
<comment type="caution">
    <text evidence="1">The sequence shown here is derived from an EMBL/GenBank/DDBJ whole genome shotgun (WGS) entry which is preliminary data.</text>
</comment>
<dbReference type="EMBL" id="CAUYUJ010015311">
    <property type="protein sequence ID" value="CAK0852398.1"/>
    <property type="molecule type" value="Genomic_DNA"/>
</dbReference>
<organism evidence="1 2">
    <name type="scientific">Prorocentrum cordatum</name>
    <dbReference type="NCBI Taxonomy" id="2364126"/>
    <lineage>
        <taxon>Eukaryota</taxon>
        <taxon>Sar</taxon>
        <taxon>Alveolata</taxon>
        <taxon>Dinophyceae</taxon>
        <taxon>Prorocentrales</taxon>
        <taxon>Prorocentraceae</taxon>
        <taxon>Prorocentrum</taxon>
    </lineage>
</organism>